<feature type="compositionally biased region" description="Acidic residues" evidence="1">
    <location>
        <begin position="180"/>
        <end position="189"/>
    </location>
</feature>
<feature type="compositionally biased region" description="Polar residues" evidence="1">
    <location>
        <begin position="207"/>
        <end position="240"/>
    </location>
</feature>
<protein>
    <submittedName>
        <fullName evidence="3">Uncharacterized protein LOC112680195 isoform X1</fullName>
    </submittedName>
</protein>
<name>A0A8B8F5B7_9HEMI</name>
<evidence type="ECO:0000256" key="1">
    <source>
        <dbReference type="SAM" id="MobiDB-lite"/>
    </source>
</evidence>
<evidence type="ECO:0000313" key="3">
    <source>
        <dbReference type="RefSeq" id="XP_025406009.1"/>
    </source>
</evidence>
<dbReference type="GeneID" id="112680195"/>
<dbReference type="Proteomes" id="UP000694846">
    <property type="component" value="Unplaced"/>
</dbReference>
<accession>A0A8B8F5B7</accession>
<proteinExistence type="predicted"/>
<dbReference type="AlphaFoldDB" id="A0A8B8F5B7"/>
<gene>
    <name evidence="3" type="primary">LOC112680195</name>
</gene>
<keyword evidence="2" id="KW-1185">Reference proteome</keyword>
<reference evidence="3" key="1">
    <citation type="submission" date="2025-08" db="UniProtKB">
        <authorList>
            <consortium name="RefSeq"/>
        </authorList>
    </citation>
    <scope>IDENTIFICATION</scope>
    <source>
        <tissue evidence="3">Whole body</tissue>
    </source>
</reference>
<feature type="compositionally biased region" description="Basic and acidic residues" evidence="1">
    <location>
        <begin position="373"/>
        <end position="388"/>
    </location>
</feature>
<feature type="region of interest" description="Disordered" evidence="1">
    <location>
        <begin position="207"/>
        <end position="249"/>
    </location>
</feature>
<feature type="region of interest" description="Disordered" evidence="1">
    <location>
        <begin position="362"/>
        <end position="388"/>
    </location>
</feature>
<dbReference type="OrthoDB" id="7663415at2759"/>
<sequence>MFVYEASFLKYVNFGFINMSKDVDHKKCPGSQQSKSLTINRANNQDDKKTLAKKGCFQKDSSFNKTEKDNNCNAEVISRSINKLLKNEKKSRPTANPTKVCLKPEVVQESKEQFAQRIRQAWIDREQSKSCINIYLARNVIEDPLMEATDEVQESTVEEQEIDSCRTALEVQLQNHVEESENLPDDSSEEEKPLSAAARRVRFYKTAKQQNDRQTLTRAMSAPSTRQQSVNPTQEYYSTNSRRKSQEIHKFPTRKLKSCRSKAFHKSINGDSRLPNGPKFGKKNQNIEVVTMMSLLSPVGSDVEESSTPDDVSTKTVTFPQFNNSMRYHHQKSFDSAMQSMGKPKVLNNRVGKSLIKSRTLELSRDEEDDDGEVVKEEKIPESDNEKREDEIAEIAVRYDVVDGQPTLKSDKEKECWALFKKMTAKGVSVTFDTVLRFENINKNTNTLKKHSYHLYFVVTRNVNTD</sequence>
<feature type="region of interest" description="Disordered" evidence="1">
    <location>
        <begin position="176"/>
        <end position="195"/>
    </location>
</feature>
<dbReference type="RefSeq" id="XP_025406009.1">
    <property type="nucleotide sequence ID" value="XM_025550224.1"/>
</dbReference>
<evidence type="ECO:0000313" key="2">
    <source>
        <dbReference type="Proteomes" id="UP000694846"/>
    </source>
</evidence>
<organism evidence="2 3">
    <name type="scientific">Sipha flava</name>
    <name type="common">yellow sugarcane aphid</name>
    <dbReference type="NCBI Taxonomy" id="143950"/>
    <lineage>
        <taxon>Eukaryota</taxon>
        <taxon>Metazoa</taxon>
        <taxon>Ecdysozoa</taxon>
        <taxon>Arthropoda</taxon>
        <taxon>Hexapoda</taxon>
        <taxon>Insecta</taxon>
        <taxon>Pterygota</taxon>
        <taxon>Neoptera</taxon>
        <taxon>Paraneoptera</taxon>
        <taxon>Hemiptera</taxon>
        <taxon>Sternorrhyncha</taxon>
        <taxon>Aphidomorpha</taxon>
        <taxon>Aphidoidea</taxon>
        <taxon>Aphididae</taxon>
        <taxon>Sipha</taxon>
    </lineage>
</organism>